<keyword evidence="3" id="KW-0863">Zinc-finger</keyword>
<keyword evidence="5" id="KW-0539">Nucleus</keyword>
<evidence type="ECO:0000256" key="5">
    <source>
        <dbReference type="ARBA" id="ARBA00023242"/>
    </source>
</evidence>
<keyword evidence="4" id="KW-0862">Zinc</keyword>
<evidence type="ECO:0000256" key="2">
    <source>
        <dbReference type="ARBA" id="ARBA00022723"/>
    </source>
</evidence>
<gene>
    <name evidence="6" type="ORF">BDQ12DRAFT_614499</name>
</gene>
<evidence type="ECO:0000313" key="6">
    <source>
        <dbReference type="EMBL" id="TFK33873.1"/>
    </source>
</evidence>
<evidence type="ECO:0000256" key="4">
    <source>
        <dbReference type="ARBA" id="ARBA00022833"/>
    </source>
</evidence>
<evidence type="ECO:0000256" key="3">
    <source>
        <dbReference type="ARBA" id="ARBA00022771"/>
    </source>
</evidence>
<dbReference type="Proteomes" id="UP000308652">
    <property type="component" value="Unassembled WGS sequence"/>
</dbReference>
<reference evidence="6 7" key="1">
    <citation type="journal article" date="2019" name="Nat. Ecol. Evol.">
        <title>Megaphylogeny resolves global patterns of mushroom evolution.</title>
        <authorList>
            <person name="Varga T."/>
            <person name="Krizsan K."/>
            <person name="Foldi C."/>
            <person name="Dima B."/>
            <person name="Sanchez-Garcia M."/>
            <person name="Sanchez-Ramirez S."/>
            <person name="Szollosi G.J."/>
            <person name="Szarkandi J.G."/>
            <person name="Papp V."/>
            <person name="Albert L."/>
            <person name="Andreopoulos W."/>
            <person name="Angelini C."/>
            <person name="Antonin V."/>
            <person name="Barry K.W."/>
            <person name="Bougher N.L."/>
            <person name="Buchanan P."/>
            <person name="Buyck B."/>
            <person name="Bense V."/>
            <person name="Catcheside P."/>
            <person name="Chovatia M."/>
            <person name="Cooper J."/>
            <person name="Damon W."/>
            <person name="Desjardin D."/>
            <person name="Finy P."/>
            <person name="Geml J."/>
            <person name="Haridas S."/>
            <person name="Hughes K."/>
            <person name="Justo A."/>
            <person name="Karasinski D."/>
            <person name="Kautmanova I."/>
            <person name="Kiss B."/>
            <person name="Kocsube S."/>
            <person name="Kotiranta H."/>
            <person name="LaButti K.M."/>
            <person name="Lechner B.E."/>
            <person name="Liimatainen K."/>
            <person name="Lipzen A."/>
            <person name="Lukacs Z."/>
            <person name="Mihaltcheva S."/>
            <person name="Morgado L.N."/>
            <person name="Niskanen T."/>
            <person name="Noordeloos M.E."/>
            <person name="Ohm R.A."/>
            <person name="Ortiz-Santana B."/>
            <person name="Ovrebo C."/>
            <person name="Racz N."/>
            <person name="Riley R."/>
            <person name="Savchenko A."/>
            <person name="Shiryaev A."/>
            <person name="Soop K."/>
            <person name="Spirin V."/>
            <person name="Szebenyi C."/>
            <person name="Tomsovsky M."/>
            <person name="Tulloss R.E."/>
            <person name="Uehling J."/>
            <person name="Grigoriev I.V."/>
            <person name="Vagvolgyi C."/>
            <person name="Papp T."/>
            <person name="Martin F.M."/>
            <person name="Miettinen O."/>
            <person name="Hibbett D.S."/>
            <person name="Nagy L.G."/>
        </authorList>
    </citation>
    <scope>NUCLEOTIDE SEQUENCE [LARGE SCALE GENOMIC DNA]</scope>
    <source>
        <strain evidence="6 7">CBS 166.37</strain>
    </source>
</reference>
<accession>A0A5C3LNL5</accession>
<proteinExistence type="predicted"/>
<dbReference type="GO" id="GO:0005634">
    <property type="term" value="C:nucleus"/>
    <property type="evidence" value="ECO:0007669"/>
    <property type="project" value="UniProtKB-SubCell"/>
</dbReference>
<sequence length="203" mass="22523">ENMAEAVWETLIMYGIQNKILAFMLDNASNNDTLVEGIEKRSTENGIPFNAVWARLRCMPHTVHLAAIQLLEAIGAVSKSESNKATSHSGNYQDSATASLDHTADNEATALGGEDKQEDPLLLPDTTGNILPAVDKVCLRKIVCTIRSSPQRKRSWLNQVNSSLMQHQADCSDQRALMLILDVKTHWSSTHQMMRVSTMIKFT</sequence>
<dbReference type="OrthoDB" id="3259198at2759"/>
<evidence type="ECO:0000313" key="7">
    <source>
        <dbReference type="Proteomes" id="UP000308652"/>
    </source>
</evidence>
<feature type="non-terminal residue" evidence="6">
    <location>
        <position position="1"/>
    </location>
</feature>
<name>A0A5C3LNL5_9AGAR</name>
<evidence type="ECO:0000256" key="1">
    <source>
        <dbReference type="ARBA" id="ARBA00004123"/>
    </source>
</evidence>
<organism evidence="6 7">
    <name type="scientific">Crucibulum laeve</name>
    <dbReference type="NCBI Taxonomy" id="68775"/>
    <lineage>
        <taxon>Eukaryota</taxon>
        <taxon>Fungi</taxon>
        <taxon>Dikarya</taxon>
        <taxon>Basidiomycota</taxon>
        <taxon>Agaricomycotina</taxon>
        <taxon>Agaricomycetes</taxon>
        <taxon>Agaricomycetidae</taxon>
        <taxon>Agaricales</taxon>
        <taxon>Agaricineae</taxon>
        <taxon>Nidulariaceae</taxon>
        <taxon>Crucibulum</taxon>
    </lineage>
</organism>
<keyword evidence="7" id="KW-1185">Reference proteome</keyword>
<dbReference type="PANTHER" id="PTHR46481">
    <property type="entry name" value="ZINC FINGER BED DOMAIN-CONTAINING PROTEIN 4"/>
    <property type="match status" value="1"/>
</dbReference>
<dbReference type="AlphaFoldDB" id="A0A5C3LNL5"/>
<dbReference type="STRING" id="68775.A0A5C3LNL5"/>
<dbReference type="InterPro" id="IPR052035">
    <property type="entry name" value="ZnF_BED_domain_contain"/>
</dbReference>
<protein>
    <submittedName>
        <fullName evidence="6">Uncharacterized protein</fullName>
    </submittedName>
</protein>
<comment type="subcellular location">
    <subcellularLocation>
        <location evidence="1">Nucleus</location>
    </subcellularLocation>
</comment>
<dbReference type="EMBL" id="ML213640">
    <property type="protein sequence ID" value="TFK33873.1"/>
    <property type="molecule type" value="Genomic_DNA"/>
</dbReference>
<keyword evidence="2" id="KW-0479">Metal-binding</keyword>
<dbReference type="GO" id="GO:0008270">
    <property type="term" value="F:zinc ion binding"/>
    <property type="evidence" value="ECO:0007669"/>
    <property type="project" value="UniProtKB-KW"/>
</dbReference>
<dbReference type="PANTHER" id="PTHR46481:SF10">
    <property type="entry name" value="ZINC FINGER BED DOMAIN-CONTAINING PROTEIN 39"/>
    <property type="match status" value="1"/>
</dbReference>